<evidence type="ECO:0000313" key="2">
    <source>
        <dbReference type="EMBL" id="PVE50921.1"/>
    </source>
</evidence>
<evidence type="ECO:0000313" key="3">
    <source>
        <dbReference type="Proteomes" id="UP000244335"/>
    </source>
</evidence>
<organism evidence="2 3">
    <name type="scientific">Rhizobium rhizogenes</name>
    <name type="common">Agrobacterium rhizogenes</name>
    <dbReference type="NCBI Taxonomy" id="359"/>
    <lineage>
        <taxon>Bacteria</taxon>
        <taxon>Pseudomonadati</taxon>
        <taxon>Pseudomonadota</taxon>
        <taxon>Alphaproteobacteria</taxon>
        <taxon>Hyphomicrobiales</taxon>
        <taxon>Rhizobiaceae</taxon>
        <taxon>Rhizobium/Agrobacterium group</taxon>
        <taxon>Rhizobium</taxon>
    </lineage>
</organism>
<name>A0AA92C0U2_RHIRH</name>
<keyword evidence="1" id="KW-0472">Membrane</keyword>
<keyword evidence="1" id="KW-0812">Transmembrane</keyword>
<dbReference type="AlphaFoldDB" id="A0AA92C0U2"/>
<proteinExistence type="predicted"/>
<gene>
    <name evidence="2" type="ORF">DC430_20425</name>
</gene>
<accession>A0AA92C0U2</accession>
<reference evidence="2 3" key="1">
    <citation type="submission" date="2018-04" db="EMBL/GenBank/DDBJ databases">
        <authorList>
            <person name="Hagen T."/>
        </authorList>
    </citation>
    <scope>NUCLEOTIDE SEQUENCE [LARGE SCALE GENOMIC DNA]</scope>
    <source>
        <strain evidence="2 3">TPD7009</strain>
    </source>
</reference>
<comment type="caution">
    <text evidence="2">The sequence shown here is derived from an EMBL/GenBank/DDBJ whole genome shotgun (WGS) entry which is preliminary data.</text>
</comment>
<evidence type="ECO:0000256" key="1">
    <source>
        <dbReference type="SAM" id="Phobius"/>
    </source>
</evidence>
<feature type="transmembrane region" description="Helical" evidence="1">
    <location>
        <begin position="27"/>
        <end position="52"/>
    </location>
</feature>
<keyword evidence="1" id="KW-1133">Transmembrane helix</keyword>
<dbReference type="RefSeq" id="WP_116494536.1">
    <property type="nucleotide sequence ID" value="NZ_QDFR01000009.1"/>
</dbReference>
<sequence length="139" mass="14660">MLQAFLLYLGDAQREGTFVTRRIKTGIVLRVLAGFFFLVAVIAGGIGGSIYLAKEIGAGPAALVIAGVAFLLGVIMLVWLAILRRPTAYRRAPIASPLATASLAVEAMAAGALGKRPFTTLLIAMAIGFITTRTTIRKK</sequence>
<dbReference type="EMBL" id="QDFR01000009">
    <property type="protein sequence ID" value="PVE50921.1"/>
    <property type="molecule type" value="Genomic_DNA"/>
</dbReference>
<dbReference type="Proteomes" id="UP000244335">
    <property type="component" value="Unassembled WGS sequence"/>
</dbReference>
<feature type="transmembrane region" description="Helical" evidence="1">
    <location>
        <begin position="58"/>
        <end position="82"/>
    </location>
</feature>
<protein>
    <submittedName>
        <fullName evidence="2">Uncharacterized protein</fullName>
    </submittedName>
</protein>